<evidence type="ECO:0000313" key="3">
    <source>
        <dbReference type="EMBL" id="KAE8678168.1"/>
    </source>
</evidence>
<dbReference type="InterPro" id="IPR032675">
    <property type="entry name" value="LRR_dom_sf"/>
</dbReference>
<dbReference type="Proteomes" id="UP000436088">
    <property type="component" value="Unassembled WGS sequence"/>
</dbReference>
<name>A0A6A2XRE6_HIBSY</name>
<dbReference type="SUPFAM" id="SSF52047">
    <property type="entry name" value="RNI-like"/>
    <property type="match status" value="1"/>
</dbReference>
<dbReference type="PANTHER" id="PTHR34145:SF68">
    <property type="entry name" value="FBD DOMAIN-CONTAINING PROTEIN"/>
    <property type="match status" value="1"/>
</dbReference>
<sequence length="513" mass="59862">MGCKKFGLLWAVLFLVTVSPSVMASGEEDGNNYGNFGLLFFSFDGLMPIVYDSGSDYDQIDDDLVDEVEHDEEYRRDLISELPDDVLIRILSFLNPEDAVLKTRFLSHRWKQLWEFWPAVFSFDGLITVDHGRDYAKCDDIDEPVDDKFMENLERKRIEFVKWVSNVLISHQGSTFDELRVRFDLIKDSRRDIDKWIEIAMRKKVKRLELDIRPLLDWNFRTYYAFPQECFHGIEFLDSLCLKHVEVTDKTMESILSNCPMLESLRLGNINLLRHPKVSGSSLRLKHLHISECQSVESIEVSAPNLVSFEYHEERLVTLDIRHAPKFTELYYYKRPSSKIADIVSQLSNYLPQLQILRLNISSKDDLSMFPKCTNLRYLNCQVKIKSEDRLTNLRTLIEASPYLCELKLEITNFNHYRKNKSSLGKVDEVELRPNQYMKKVEIVGFLGEMEEAEFVTYLVKSAINLEKIILHSDVCSLQIIYSEEFAEATKQMAQNFARQLLKNRPGVELVLL</sequence>
<dbReference type="InterPro" id="IPR001810">
    <property type="entry name" value="F-box_dom"/>
</dbReference>
<dbReference type="InterPro" id="IPR053772">
    <property type="entry name" value="At1g61320/At1g61330-like"/>
</dbReference>
<dbReference type="Gene3D" id="3.80.10.10">
    <property type="entry name" value="Ribonuclease Inhibitor"/>
    <property type="match status" value="1"/>
</dbReference>
<protein>
    <recommendedName>
        <fullName evidence="2">F-box domain-containing protein</fullName>
    </recommendedName>
</protein>
<keyword evidence="4" id="KW-1185">Reference proteome</keyword>
<dbReference type="EMBL" id="VEPZ02001343">
    <property type="protein sequence ID" value="KAE8678168.1"/>
    <property type="molecule type" value="Genomic_DNA"/>
</dbReference>
<keyword evidence="1" id="KW-0732">Signal</keyword>
<dbReference type="PANTHER" id="PTHR34145">
    <property type="entry name" value="OS02G0105600 PROTEIN"/>
    <property type="match status" value="1"/>
</dbReference>
<dbReference type="InterPro" id="IPR055357">
    <property type="entry name" value="LRR_At1g61320_AtMIF1"/>
</dbReference>
<dbReference type="AlphaFoldDB" id="A0A6A2XRE6"/>
<feature type="domain" description="F-box" evidence="2">
    <location>
        <begin position="76"/>
        <end position="113"/>
    </location>
</feature>
<dbReference type="Gene3D" id="1.20.1280.50">
    <property type="match status" value="1"/>
</dbReference>
<dbReference type="PROSITE" id="PS50181">
    <property type="entry name" value="FBOX"/>
    <property type="match status" value="1"/>
</dbReference>
<dbReference type="Pfam" id="PF00646">
    <property type="entry name" value="F-box"/>
    <property type="match status" value="1"/>
</dbReference>
<comment type="caution">
    <text evidence="3">The sequence shown here is derived from an EMBL/GenBank/DDBJ whole genome shotgun (WGS) entry which is preliminary data.</text>
</comment>
<reference evidence="3" key="1">
    <citation type="submission" date="2019-09" db="EMBL/GenBank/DDBJ databases">
        <title>Draft genome information of white flower Hibiscus syriacus.</title>
        <authorList>
            <person name="Kim Y.-M."/>
        </authorList>
    </citation>
    <scope>NUCLEOTIDE SEQUENCE [LARGE SCALE GENOMIC DNA]</scope>
    <source>
        <strain evidence="3">YM2019G1</strain>
    </source>
</reference>
<feature type="chain" id="PRO_5025676186" description="F-box domain-containing protein" evidence="1">
    <location>
        <begin position="25"/>
        <end position="513"/>
    </location>
</feature>
<dbReference type="InterPro" id="IPR036047">
    <property type="entry name" value="F-box-like_dom_sf"/>
</dbReference>
<dbReference type="Pfam" id="PF23622">
    <property type="entry name" value="LRR_At1g61320_AtMIF1"/>
    <property type="match status" value="1"/>
</dbReference>
<evidence type="ECO:0000259" key="2">
    <source>
        <dbReference type="PROSITE" id="PS50181"/>
    </source>
</evidence>
<organism evidence="3 4">
    <name type="scientific">Hibiscus syriacus</name>
    <name type="common">Rose of Sharon</name>
    <dbReference type="NCBI Taxonomy" id="106335"/>
    <lineage>
        <taxon>Eukaryota</taxon>
        <taxon>Viridiplantae</taxon>
        <taxon>Streptophyta</taxon>
        <taxon>Embryophyta</taxon>
        <taxon>Tracheophyta</taxon>
        <taxon>Spermatophyta</taxon>
        <taxon>Magnoliopsida</taxon>
        <taxon>eudicotyledons</taxon>
        <taxon>Gunneridae</taxon>
        <taxon>Pentapetalae</taxon>
        <taxon>rosids</taxon>
        <taxon>malvids</taxon>
        <taxon>Malvales</taxon>
        <taxon>Malvaceae</taxon>
        <taxon>Malvoideae</taxon>
        <taxon>Hibiscus</taxon>
    </lineage>
</organism>
<evidence type="ECO:0000256" key="1">
    <source>
        <dbReference type="SAM" id="SignalP"/>
    </source>
</evidence>
<gene>
    <name evidence="3" type="ORF">F3Y22_tig00111440pilonHSYRG00116</name>
</gene>
<proteinExistence type="predicted"/>
<dbReference type="SUPFAM" id="SSF81383">
    <property type="entry name" value="F-box domain"/>
    <property type="match status" value="1"/>
</dbReference>
<evidence type="ECO:0000313" key="4">
    <source>
        <dbReference type="Proteomes" id="UP000436088"/>
    </source>
</evidence>
<feature type="signal peptide" evidence="1">
    <location>
        <begin position="1"/>
        <end position="24"/>
    </location>
</feature>
<accession>A0A6A2XRE6</accession>